<protein>
    <recommendedName>
        <fullName evidence="1">DUF5013 domain-containing protein</fullName>
    </recommendedName>
</protein>
<dbReference type="OrthoDB" id="1043438at2"/>
<dbReference type="PROSITE" id="PS51257">
    <property type="entry name" value="PROKAR_LIPOPROTEIN"/>
    <property type="match status" value="1"/>
</dbReference>
<dbReference type="Proteomes" id="UP000252081">
    <property type="component" value="Unassembled WGS sequence"/>
</dbReference>
<dbReference type="RefSeq" id="WP_113950550.1">
    <property type="nucleotide sequence ID" value="NZ_QNQU01000018.1"/>
</dbReference>
<dbReference type="Pfam" id="PF16389">
    <property type="entry name" value="DUF4998"/>
    <property type="match status" value="1"/>
</dbReference>
<evidence type="ECO:0000313" key="2">
    <source>
        <dbReference type="EMBL" id="RBQ04054.1"/>
    </source>
</evidence>
<name>A0A366KSF2_9SPHI</name>
<proteinExistence type="predicted"/>
<keyword evidence="3" id="KW-1185">Reference proteome</keyword>
<dbReference type="EMBL" id="QNQU01000018">
    <property type="protein sequence ID" value="RBQ04054.1"/>
    <property type="molecule type" value="Genomic_DNA"/>
</dbReference>
<dbReference type="InterPro" id="IPR032181">
    <property type="entry name" value="DUF5013"/>
</dbReference>
<comment type="caution">
    <text evidence="2">The sequence shown here is derived from an EMBL/GenBank/DDBJ whole genome shotgun (WGS) entry which is preliminary data.</text>
</comment>
<sequence>MKKMLNIKLIMFLFVIGIAAFTSCTKMDDFKKYVEGGEISYTGRVDSLKIRSGRNRVLVQGLFISDRKITKCKIYWNSRQDSLVVPVERKLAVDSLNKYVTNLFEGTYNFEVITYDAAGNASIPVVKSGVKVYGDNYANSLINMPISDVSLDGTTATITWGGLDKANGPQYMDVSFTNTAGVKTRVKKLVNTTTATLPDYKYRSTFDYRTVYLPDTMAIDTFYTAYRVGVNARTDVTATFVANPGKMNPASTTGTQFQPVSTSQGAVVAGNAATWRRLASWTSNAQANNWGTGFDTYGTYVQRTAENVTNFGTMSFEAGKNTTTPVLNTMTNGKIYQTQLLPAGEYSLEARVGNASLASASSLSYFVANVGTQLPDVEALATKTSLLNLVNTNDASFTQIKPSATGVAYTISINFTLDRPTQVTFGFVATLLGNTTTNYYLKVSGVRMKSLAF</sequence>
<evidence type="ECO:0000259" key="1">
    <source>
        <dbReference type="Pfam" id="PF16405"/>
    </source>
</evidence>
<feature type="domain" description="DUF5013" evidence="1">
    <location>
        <begin position="272"/>
        <end position="426"/>
    </location>
</feature>
<accession>A0A366KSF2</accession>
<reference evidence="2 3" key="1">
    <citation type="submission" date="2018-07" db="EMBL/GenBank/DDBJ databases">
        <title>A draft genome of a endophytic bacteria, a new species of Pedobacter.</title>
        <authorList>
            <person name="Zhang Z.D."/>
            <person name="Chen Z.J."/>
        </authorList>
    </citation>
    <scope>NUCLEOTIDE SEQUENCE [LARGE SCALE GENOMIC DNA]</scope>
    <source>
        <strain evidence="2 3">RS10</strain>
    </source>
</reference>
<organism evidence="2 3">
    <name type="scientific">Pedobacter miscanthi</name>
    <dbReference type="NCBI Taxonomy" id="2259170"/>
    <lineage>
        <taxon>Bacteria</taxon>
        <taxon>Pseudomonadati</taxon>
        <taxon>Bacteroidota</taxon>
        <taxon>Sphingobacteriia</taxon>
        <taxon>Sphingobacteriales</taxon>
        <taxon>Sphingobacteriaceae</taxon>
        <taxon>Pedobacter</taxon>
    </lineage>
</organism>
<gene>
    <name evidence="2" type="ORF">DRW42_19760</name>
</gene>
<evidence type="ECO:0000313" key="3">
    <source>
        <dbReference type="Proteomes" id="UP000252081"/>
    </source>
</evidence>
<dbReference type="AlphaFoldDB" id="A0A366KSF2"/>
<dbReference type="Pfam" id="PF16405">
    <property type="entry name" value="DUF5013"/>
    <property type="match status" value="1"/>
</dbReference>